<name>A0AAU7CDE1_9BACT</name>
<evidence type="ECO:0000313" key="1">
    <source>
        <dbReference type="EMBL" id="XBH03147.1"/>
    </source>
</evidence>
<protein>
    <submittedName>
        <fullName evidence="1">Uncharacterized protein</fullName>
    </submittedName>
</protein>
<proteinExistence type="predicted"/>
<dbReference type="RefSeq" id="WP_406695884.1">
    <property type="nucleotide sequence ID" value="NZ_CP155447.1"/>
</dbReference>
<dbReference type="AlphaFoldDB" id="A0AAU7CDE1"/>
<organism evidence="1">
    <name type="scientific">Singulisphaera sp. Ch08</name>
    <dbReference type="NCBI Taxonomy" id="3120278"/>
    <lineage>
        <taxon>Bacteria</taxon>
        <taxon>Pseudomonadati</taxon>
        <taxon>Planctomycetota</taxon>
        <taxon>Planctomycetia</taxon>
        <taxon>Isosphaerales</taxon>
        <taxon>Isosphaeraceae</taxon>
        <taxon>Singulisphaera</taxon>
    </lineage>
</organism>
<dbReference type="EMBL" id="CP155447">
    <property type="protein sequence ID" value="XBH03147.1"/>
    <property type="molecule type" value="Genomic_DNA"/>
</dbReference>
<gene>
    <name evidence="1" type="ORF">V5E97_33300</name>
</gene>
<reference evidence="1" key="1">
    <citation type="submission" date="2024-05" db="EMBL/GenBank/DDBJ databases">
        <title>Planctomycetes of the genus Singulisphaera possess chitinolytic capabilities.</title>
        <authorList>
            <person name="Ivanova A."/>
        </authorList>
    </citation>
    <scope>NUCLEOTIDE SEQUENCE</scope>
    <source>
        <strain evidence="1">Ch08T</strain>
    </source>
</reference>
<sequence length="104" mass="12144">MSRIAKQYVHITIDAVDTVDFDPEGRYDADRYDRYATFDEARDAALTSIELMLDEKDYDGDDHRHELEMMLPLLESSNSFDQLKRHAEYRQLLKRLEPAASFAA</sequence>
<accession>A0AAU7CDE1</accession>